<dbReference type="Proteomes" id="UP000183275">
    <property type="component" value="Unassembled WGS sequence"/>
</dbReference>
<keyword evidence="2" id="KW-1185">Reference proteome</keyword>
<name>A0A1I0MBW7_9EURY</name>
<protein>
    <submittedName>
        <fullName evidence="1">Uncharacterized protein</fullName>
    </submittedName>
</protein>
<evidence type="ECO:0000313" key="2">
    <source>
        <dbReference type="Proteomes" id="UP000183275"/>
    </source>
</evidence>
<dbReference type="AlphaFoldDB" id="A0A1I0MBW7"/>
<dbReference type="eggNOG" id="arCOG09032">
    <property type="taxonomic scope" value="Archaea"/>
</dbReference>
<sequence>MTRYTPECSDGTLFLVADGDRLEVGAVDDVVGAIGGDTHSIEYDRQQRTQPWLETDDGVLEIDVREAVTTLPHTDELVSELREYDMETDRYGLPRRTVEFADRLVDILEQQGQSASPDGEQQGPP</sequence>
<organism evidence="1 2">
    <name type="scientific">Natrinema salifodinae</name>
    <dbReference type="NCBI Taxonomy" id="1202768"/>
    <lineage>
        <taxon>Archaea</taxon>
        <taxon>Methanobacteriati</taxon>
        <taxon>Methanobacteriota</taxon>
        <taxon>Stenosarchaea group</taxon>
        <taxon>Halobacteria</taxon>
        <taxon>Halobacteriales</taxon>
        <taxon>Natrialbaceae</taxon>
        <taxon>Natrinema</taxon>
    </lineage>
</organism>
<proteinExistence type="predicted"/>
<dbReference type="EMBL" id="FOIS01000001">
    <property type="protein sequence ID" value="SEV85240.1"/>
    <property type="molecule type" value="Genomic_DNA"/>
</dbReference>
<dbReference type="RefSeq" id="WP_049989227.1">
    <property type="nucleotide sequence ID" value="NZ_FOIS01000001.1"/>
</dbReference>
<dbReference type="STRING" id="1202768.SAMN05216285_0700"/>
<reference evidence="2" key="1">
    <citation type="submission" date="2016-10" db="EMBL/GenBank/DDBJ databases">
        <authorList>
            <person name="Varghese N."/>
        </authorList>
    </citation>
    <scope>NUCLEOTIDE SEQUENCE [LARGE SCALE GENOMIC DNA]</scope>
    <source>
        <strain evidence="2">CGMCC 1.12284</strain>
    </source>
</reference>
<gene>
    <name evidence="1" type="ORF">SAMN05216285_0700</name>
</gene>
<accession>A0A1I0MBW7</accession>
<dbReference type="OrthoDB" id="340435at2157"/>
<evidence type="ECO:0000313" key="1">
    <source>
        <dbReference type="EMBL" id="SEV85240.1"/>
    </source>
</evidence>